<dbReference type="SUPFAM" id="SSF103473">
    <property type="entry name" value="MFS general substrate transporter"/>
    <property type="match status" value="1"/>
</dbReference>
<dbReference type="eggNOG" id="COG0738">
    <property type="taxonomic scope" value="Bacteria"/>
</dbReference>
<dbReference type="GO" id="GO:0016020">
    <property type="term" value="C:membrane"/>
    <property type="evidence" value="ECO:0007669"/>
    <property type="project" value="UniProtKB-SubCell"/>
</dbReference>
<feature type="transmembrane region" description="Helical" evidence="5">
    <location>
        <begin position="341"/>
        <end position="362"/>
    </location>
</feature>
<dbReference type="Proteomes" id="UP000027337">
    <property type="component" value="Unassembled WGS sequence"/>
</dbReference>
<name>A0A061SRP0_9RHOB</name>
<keyword evidence="8" id="KW-1185">Reference proteome</keyword>
<reference evidence="7 8" key="1">
    <citation type="journal article" date="2014" name="Genome Announc.">
        <title>Draft Genome Sequences of Two Isolates of the Roseobacter Group, Sulfitobacter sp. Strains 3SOLIMAR09 and 1FIGIMAR09, from Harbors of Mallorca Island (Mediterranean Sea).</title>
        <authorList>
            <person name="Mas-Llado M."/>
            <person name="Pina-Villalonga J.M."/>
            <person name="Brunet-Galmes I."/>
            <person name="Nogales B."/>
            <person name="Bosch R."/>
        </authorList>
    </citation>
    <scope>NUCLEOTIDE SEQUENCE [LARGE SCALE GENOMIC DNA]</scope>
    <source>
        <strain evidence="7 8">1FIGIMAR09</strain>
    </source>
</reference>
<feature type="transmembrane region" description="Helical" evidence="5">
    <location>
        <begin position="213"/>
        <end position="234"/>
    </location>
</feature>
<evidence type="ECO:0000256" key="2">
    <source>
        <dbReference type="ARBA" id="ARBA00022692"/>
    </source>
</evidence>
<keyword evidence="2 5" id="KW-0812">Transmembrane</keyword>
<feature type="transmembrane region" description="Helical" evidence="5">
    <location>
        <begin position="383"/>
        <end position="403"/>
    </location>
</feature>
<feature type="transmembrane region" description="Helical" evidence="5">
    <location>
        <begin position="73"/>
        <end position="90"/>
    </location>
</feature>
<feature type="transmembrane region" description="Helical" evidence="5">
    <location>
        <begin position="287"/>
        <end position="315"/>
    </location>
</feature>
<gene>
    <name evidence="7" type="ORF">PM02_02660</name>
</gene>
<protein>
    <submittedName>
        <fullName evidence="7">MFS transporter</fullName>
    </submittedName>
</protein>
<accession>A0A061SRP0</accession>
<keyword evidence="4 5" id="KW-0472">Membrane</keyword>
<dbReference type="InterPro" id="IPR011701">
    <property type="entry name" value="MFS"/>
</dbReference>
<dbReference type="RefSeq" id="WP_152542971.1">
    <property type="nucleotide sequence ID" value="NZ_JEMU01000002.1"/>
</dbReference>
<dbReference type="EMBL" id="JEMU01000002">
    <property type="protein sequence ID" value="KAJ04366.1"/>
    <property type="molecule type" value="Genomic_DNA"/>
</dbReference>
<evidence type="ECO:0000256" key="5">
    <source>
        <dbReference type="SAM" id="Phobius"/>
    </source>
</evidence>
<evidence type="ECO:0000256" key="4">
    <source>
        <dbReference type="ARBA" id="ARBA00023136"/>
    </source>
</evidence>
<dbReference type="InterPro" id="IPR036259">
    <property type="entry name" value="MFS_trans_sf"/>
</dbReference>
<evidence type="ECO:0000256" key="1">
    <source>
        <dbReference type="ARBA" id="ARBA00004141"/>
    </source>
</evidence>
<dbReference type="PROSITE" id="PS00216">
    <property type="entry name" value="SUGAR_TRANSPORT_1"/>
    <property type="match status" value="1"/>
</dbReference>
<keyword evidence="3 5" id="KW-1133">Transmembrane helix</keyword>
<comment type="caution">
    <text evidence="7">The sequence shown here is derived from an EMBL/GenBank/DDBJ whole genome shotgun (WGS) entry which is preliminary data.</text>
</comment>
<dbReference type="AlphaFoldDB" id="A0A061SRP0"/>
<dbReference type="PANTHER" id="PTHR23530:SF1">
    <property type="entry name" value="PERMEASE, MAJOR FACILITATOR SUPERFAMILY-RELATED"/>
    <property type="match status" value="1"/>
</dbReference>
<dbReference type="PANTHER" id="PTHR23530">
    <property type="entry name" value="TRANSPORT PROTEIN-RELATED"/>
    <property type="match status" value="1"/>
</dbReference>
<evidence type="ECO:0000256" key="3">
    <source>
        <dbReference type="ARBA" id="ARBA00022989"/>
    </source>
</evidence>
<feature type="domain" description="Major facilitator superfamily (MFS) profile" evidence="6">
    <location>
        <begin position="1"/>
        <end position="400"/>
    </location>
</feature>
<sequence>MIAATPTARNVALYPWFKFFQNLVFWQAIWFLFFQKELSGAEAILLYAIYDVGTTAMEVPSGYMSDRLGRRRTLIASGLAASAGAGLIAFGNGFAAFALAQVLLGAGAAFASGTDNAFLYESLAADGREDETEAQETRSWQFSLIGLALSAFTGGLMAQWGFGLAFAAGAAAQAACFIVALRFCEPPHEVNRTETAGPVFQARLFQSAMRVPVLVWLFALSVLMYGFSHIPFVFGQPFIAEALRNIGLQGDAPMVSGGVSAIMMLTSALATLFALRLRRRFGLAALLMLAFGIQVGLIATLAVTNSIFAIGVLFLRMVPNSLSRPFIIARMQPLLSDAGRATFLSVQSFAGRLLFAGSLLLASVQVSDRAGMAYGDIRMTLGWYAVAGILCLVALLMTVRWAAVQPDAQAD</sequence>
<dbReference type="InterPro" id="IPR020846">
    <property type="entry name" value="MFS_dom"/>
</dbReference>
<feature type="transmembrane region" description="Helical" evidence="5">
    <location>
        <begin position="254"/>
        <end position="275"/>
    </location>
</feature>
<evidence type="ECO:0000313" key="7">
    <source>
        <dbReference type="EMBL" id="KAJ04366.1"/>
    </source>
</evidence>
<dbReference type="STRING" id="83219.PM02_02660"/>
<dbReference type="InterPro" id="IPR005829">
    <property type="entry name" value="Sugar_transporter_CS"/>
</dbReference>
<feature type="transmembrane region" description="Helical" evidence="5">
    <location>
        <begin position="164"/>
        <end position="184"/>
    </location>
</feature>
<dbReference type="Gene3D" id="1.20.1250.20">
    <property type="entry name" value="MFS general substrate transporter like domains"/>
    <property type="match status" value="1"/>
</dbReference>
<dbReference type="Pfam" id="PF07690">
    <property type="entry name" value="MFS_1"/>
    <property type="match status" value="1"/>
</dbReference>
<feature type="transmembrane region" description="Helical" evidence="5">
    <location>
        <begin position="16"/>
        <end position="34"/>
    </location>
</feature>
<dbReference type="InterPro" id="IPR053160">
    <property type="entry name" value="MFS_DHA3_Transporter"/>
</dbReference>
<comment type="subcellular location">
    <subcellularLocation>
        <location evidence="1">Membrane</location>
        <topology evidence="1">Multi-pass membrane protein</topology>
    </subcellularLocation>
</comment>
<dbReference type="GO" id="GO:0022857">
    <property type="term" value="F:transmembrane transporter activity"/>
    <property type="evidence" value="ECO:0007669"/>
    <property type="project" value="InterPro"/>
</dbReference>
<proteinExistence type="predicted"/>
<dbReference type="PROSITE" id="PS50850">
    <property type="entry name" value="MFS"/>
    <property type="match status" value="1"/>
</dbReference>
<organism evidence="7 8">
    <name type="scientific">Sulfitobacter mediterraneus</name>
    <dbReference type="NCBI Taxonomy" id="83219"/>
    <lineage>
        <taxon>Bacteria</taxon>
        <taxon>Pseudomonadati</taxon>
        <taxon>Pseudomonadota</taxon>
        <taxon>Alphaproteobacteria</taxon>
        <taxon>Rhodobacterales</taxon>
        <taxon>Roseobacteraceae</taxon>
        <taxon>Sulfitobacter</taxon>
    </lineage>
</organism>
<evidence type="ECO:0000313" key="8">
    <source>
        <dbReference type="Proteomes" id="UP000027337"/>
    </source>
</evidence>
<evidence type="ECO:0000259" key="6">
    <source>
        <dbReference type="PROSITE" id="PS50850"/>
    </source>
</evidence>